<comment type="caution">
    <text evidence="1">The sequence shown here is derived from an EMBL/GenBank/DDBJ whole genome shotgun (WGS) entry which is preliminary data.</text>
</comment>
<evidence type="ECO:0000313" key="1">
    <source>
        <dbReference type="EMBL" id="GAA4812905.1"/>
    </source>
</evidence>
<sequence length="53" mass="5787">MESTVYLATTGEPVPLRTVGRDGKHSFTTTWEEYGVGPKVTKPPESKILPPLS</sequence>
<reference evidence="2" key="1">
    <citation type="journal article" date="2019" name="Int. J. Syst. Evol. Microbiol.">
        <title>The Global Catalogue of Microorganisms (GCM) 10K type strain sequencing project: providing services to taxonomists for standard genome sequencing and annotation.</title>
        <authorList>
            <consortium name="The Broad Institute Genomics Platform"/>
            <consortium name="The Broad Institute Genome Sequencing Center for Infectious Disease"/>
            <person name="Wu L."/>
            <person name="Ma J."/>
        </authorList>
    </citation>
    <scope>NUCLEOTIDE SEQUENCE [LARGE SCALE GENOMIC DNA]</scope>
    <source>
        <strain evidence="2">JCM 18081</strain>
    </source>
</reference>
<protein>
    <submittedName>
        <fullName evidence="1">Uncharacterized protein</fullName>
    </submittedName>
</protein>
<keyword evidence="2" id="KW-1185">Reference proteome</keyword>
<name>A0ABP9CL73_9ACTN</name>
<dbReference type="EMBL" id="BAABIG010000054">
    <property type="protein sequence ID" value="GAA4812905.1"/>
    <property type="molecule type" value="Genomic_DNA"/>
</dbReference>
<gene>
    <name evidence="1" type="ORF">GCM10023220_50370</name>
</gene>
<accession>A0ABP9CL73</accession>
<evidence type="ECO:0000313" key="2">
    <source>
        <dbReference type="Proteomes" id="UP001501265"/>
    </source>
</evidence>
<proteinExistence type="predicted"/>
<organism evidence="1 2">
    <name type="scientific">Streptomyces ziwulingensis</name>
    <dbReference type="NCBI Taxonomy" id="1045501"/>
    <lineage>
        <taxon>Bacteria</taxon>
        <taxon>Bacillati</taxon>
        <taxon>Actinomycetota</taxon>
        <taxon>Actinomycetes</taxon>
        <taxon>Kitasatosporales</taxon>
        <taxon>Streptomycetaceae</taxon>
        <taxon>Streptomyces</taxon>
    </lineage>
</organism>
<dbReference type="Proteomes" id="UP001501265">
    <property type="component" value="Unassembled WGS sequence"/>
</dbReference>